<dbReference type="InterPro" id="IPR027417">
    <property type="entry name" value="P-loop_NTPase"/>
</dbReference>
<dbReference type="InterPro" id="IPR014016">
    <property type="entry name" value="UvrD-like_ATP-bd"/>
</dbReference>
<dbReference type="GO" id="GO:0000725">
    <property type="term" value="P:recombinational repair"/>
    <property type="evidence" value="ECO:0007669"/>
    <property type="project" value="TreeGrafter"/>
</dbReference>
<evidence type="ECO:0000256" key="3">
    <source>
        <dbReference type="ARBA" id="ARBA00022806"/>
    </source>
</evidence>
<evidence type="ECO:0000256" key="9">
    <source>
        <dbReference type="PROSITE-ProRule" id="PRU00560"/>
    </source>
</evidence>
<dbReference type="Pfam" id="PF13361">
    <property type="entry name" value="UvrD_C"/>
    <property type="match status" value="1"/>
</dbReference>
<evidence type="ECO:0000256" key="1">
    <source>
        <dbReference type="ARBA" id="ARBA00022741"/>
    </source>
</evidence>
<dbReference type="Gene3D" id="3.40.50.300">
    <property type="entry name" value="P-loop containing nucleotide triphosphate hydrolases"/>
    <property type="match status" value="3"/>
</dbReference>
<dbReference type="GO" id="GO:0003677">
    <property type="term" value="F:DNA binding"/>
    <property type="evidence" value="ECO:0007669"/>
    <property type="project" value="InterPro"/>
</dbReference>
<keyword evidence="5" id="KW-0413">Isomerase</keyword>
<keyword evidence="12" id="KW-1185">Reference proteome</keyword>
<dbReference type="InterPro" id="IPR000212">
    <property type="entry name" value="DNA_helicase_UvrD/REP"/>
</dbReference>
<dbReference type="PANTHER" id="PTHR11070:SF17">
    <property type="entry name" value="DNA HELICASE IV"/>
    <property type="match status" value="1"/>
</dbReference>
<keyword evidence="2 9" id="KW-0378">Hydrolase</keyword>
<accession>A0A942UZ67</accession>
<feature type="domain" description="UvrD-like helicase ATP-binding" evidence="10">
    <location>
        <begin position="197"/>
        <end position="595"/>
    </location>
</feature>
<dbReference type="PANTHER" id="PTHR11070">
    <property type="entry name" value="UVRD / RECB / PCRA DNA HELICASE FAMILY MEMBER"/>
    <property type="match status" value="1"/>
</dbReference>
<comment type="catalytic activity">
    <reaction evidence="8">
        <text>ATP + H2O = ADP + phosphate + H(+)</text>
        <dbReference type="Rhea" id="RHEA:13065"/>
        <dbReference type="ChEBI" id="CHEBI:15377"/>
        <dbReference type="ChEBI" id="CHEBI:15378"/>
        <dbReference type="ChEBI" id="CHEBI:30616"/>
        <dbReference type="ChEBI" id="CHEBI:43474"/>
        <dbReference type="ChEBI" id="CHEBI:456216"/>
        <dbReference type="EC" id="5.6.2.4"/>
    </reaction>
</comment>
<keyword evidence="1 9" id="KW-0547">Nucleotide-binding</keyword>
<dbReference type="AlphaFoldDB" id="A0A942UZ67"/>
<proteinExistence type="predicted"/>
<keyword evidence="3 9" id="KW-0347">Helicase</keyword>
<dbReference type="Proteomes" id="UP000724672">
    <property type="component" value="Unassembled WGS sequence"/>
</dbReference>
<comment type="caution">
    <text evidence="11">The sequence shown here is derived from an EMBL/GenBank/DDBJ whole genome shotgun (WGS) entry which is preliminary data.</text>
</comment>
<evidence type="ECO:0000256" key="2">
    <source>
        <dbReference type="ARBA" id="ARBA00022801"/>
    </source>
</evidence>
<evidence type="ECO:0000313" key="11">
    <source>
        <dbReference type="EMBL" id="MBS4538996.1"/>
    </source>
</evidence>
<dbReference type="PROSITE" id="PS51198">
    <property type="entry name" value="UVRD_HELICASE_ATP_BIND"/>
    <property type="match status" value="1"/>
</dbReference>
<dbReference type="InterPro" id="IPR048228">
    <property type="entry name" value="HelD_bacillota"/>
</dbReference>
<organism evidence="11 12">
    <name type="scientific">Anaeromonas frigoriresistens</name>
    <dbReference type="NCBI Taxonomy" id="2683708"/>
    <lineage>
        <taxon>Bacteria</taxon>
        <taxon>Bacillati</taxon>
        <taxon>Bacillota</taxon>
        <taxon>Tissierellia</taxon>
        <taxon>Tissierellales</taxon>
        <taxon>Thermohalobacteraceae</taxon>
        <taxon>Anaeromonas</taxon>
    </lineage>
</organism>
<dbReference type="RefSeq" id="WP_203366913.1">
    <property type="nucleotide sequence ID" value="NZ_WSFT01000039.1"/>
</dbReference>
<dbReference type="SUPFAM" id="SSF52540">
    <property type="entry name" value="P-loop containing nucleoside triphosphate hydrolases"/>
    <property type="match status" value="1"/>
</dbReference>
<dbReference type="EC" id="5.6.2.4" evidence="7"/>
<gene>
    <name evidence="11" type="ORF">GOQ27_11015</name>
</gene>
<evidence type="ECO:0000259" key="10">
    <source>
        <dbReference type="PROSITE" id="PS51198"/>
    </source>
</evidence>
<evidence type="ECO:0000256" key="4">
    <source>
        <dbReference type="ARBA" id="ARBA00022840"/>
    </source>
</evidence>
<keyword evidence="4 9" id="KW-0067">ATP-binding</keyword>
<evidence type="ECO:0000256" key="8">
    <source>
        <dbReference type="ARBA" id="ARBA00048988"/>
    </source>
</evidence>
<dbReference type="GO" id="GO:0005524">
    <property type="term" value="F:ATP binding"/>
    <property type="evidence" value="ECO:0007669"/>
    <property type="project" value="UniProtKB-UniRule"/>
</dbReference>
<protein>
    <recommendedName>
        <fullName evidence="7">DNA 3'-5' helicase</fullName>
        <ecNumber evidence="7">5.6.2.4</ecNumber>
    </recommendedName>
</protein>
<sequence length="755" mass="88669">MSVKKHPDYIEEKERLEYTKEYIEEVLTATTDYRDKYKSNIKEAMKELDYLDSSQSYINIILNSKFMETAEKNFEALYKVKDKPYFARVDFQREENNKKEKLYIGKTSLYRAEDDIPLIVDWRSPVANIYYEGRLGPITYETTDGTQKGDILLKRQFTIEQGELKGILDVDVTTNDSFLQSSLDANVDNRLKDIASTIQREQNKVIRAPINKPLIVQGVAGSGKTTIALHRIAYFIYTYEKTFSPENFMIIAPNNLFLNYISDVLPELGVEDVVQTTFVDFMRDLVGKKYKLVNKNKYIIDSVEDNVENSLYRWLILFKGTLDFRNIIDNYIKEFETNFIPNEDILLGDITLLTYSEINDMFLVDLSYLPFFKRLSKIKTRISRKLKEVKKDILESTMNYYDSNIEDIRYLEEDTEERRLKIVSLINERDDKIKSIKKQSSTLVKDYMNNFDKKKIIEYYNHIVCNKDNLREYSKDILTEEQIDFMYNHSKNILYDNKLELEDYSPLAYMKHKILGFTKKLKMNNVLIDEAQDFNIFEFYILKEILNTNMFTLLGDISQGIHSYRSINDWDEVMEGVFSKEETSYMSLVQSYRTTIEIMDYANKIISKIDNDKIDLAKPVIRHGNPPERVSFKSKELLIDKLHDKIQSVKEKNYKTIAVICKSLEECNKIKKQMNKDIEINILTDKDTSYKGGVVLVPSYLAKGLEFDCIFIVSIDEDYLDKDLDIKLLYVAMTRALHEAYIYHLEGNLTLLDEI</sequence>
<dbReference type="GO" id="GO:0043138">
    <property type="term" value="F:3'-5' DNA helicase activity"/>
    <property type="evidence" value="ECO:0007669"/>
    <property type="project" value="UniProtKB-EC"/>
</dbReference>
<reference evidence="11" key="1">
    <citation type="submission" date="2019-12" db="EMBL/GenBank/DDBJ databases">
        <title>Clostridiaceae gen. nov. sp. nov., isolated from sediment in Xinjiang, China.</title>
        <authorList>
            <person name="Zhang R."/>
        </authorList>
    </citation>
    <scope>NUCLEOTIDE SEQUENCE</scope>
    <source>
        <strain evidence="11">D2Q-11</strain>
    </source>
</reference>
<evidence type="ECO:0000313" key="12">
    <source>
        <dbReference type="Proteomes" id="UP000724672"/>
    </source>
</evidence>
<comment type="catalytic activity">
    <reaction evidence="6">
        <text>Couples ATP hydrolysis with the unwinding of duplex DNA by translocating in the 3'-5' direction.</text>
        <dbReference type="EC" id="5.6.2.4"/>
    </reaction>
</comment>
<evidence type="ECO:0000256" key="7">
    <source>
        <dbReference type="ARBA" id="ARBA00034808"/>
    </source>
</evidence>
<feature type="binding site" evidence="9">
    <location>
        <begin position="218"/>
        <end position="225"/>
    </location>
    <ligand>
        <name>ATP</name>
        <dbReference type="ChEBI" id="CHEBI:30616"/>
    </ligand>
</feature>
<evidence type="ECO:0000256" key="6">
    <source>
        <dbReference type="ARBA" id="ARBA00034617"/>
    </source>
</evidence>
<dbReference type="GO" id="GO:0016787">
    <property type="term" value="F:hydrolase activity"/>
    <property type="evidence" value="ECO:0007669"/>
    <property type="project" value="UniProtKB-UniRule"/>
</dbReference>
<dbReference type="InterPro" id="IPR014017">
    <property type="entry name" value="DNA_helicase_UvrD-like_C"/>
</dbReference>
<dbReference type="InterPro" id="IPR027785">
    <property type="entry name" value="UvrD-like_helicase_C"/>
</dbReference>
<dbReference type="EMBL" id="WSFT01000039">
    <property type="protein sequence ID" value="MBS4538996.1"/>
    <property type="molecule type" value="Genomic_DNA"/>
</dbReference>
<name>A0A942UZ67_9FIRM</name>
<dbReference type="GO" id="GO:0005829">
    <property type="term" value="C:cytosol"/>
    <property type="evidence" value="ECO:0007669"/>
    <property type="project" value="TreeGrafter"/>
</dbReference>
<evidence type="ECO:0000256" key="5">
    <source>
        <dbReference type="ARBA" id="ARBA00023235"/>
    </source>
</evidence>
<dbReference type="NCBIfam" id="NF041464">
    <property type="entry name" value="HelD_BACSU"/>
    <property type="match status" value="1"/>
</dbReference>
<dbReference type="Pfam" id="PF13538">
    <property type="entry name" value="UvrD_C_2"/>
    <property type="match status" value="1"/>
</dbReference>
<dbReference type="Pfam" id="PF00580">
    <property type="entry name" value="UvrD-helicase"/>
    <property type="match status" value="1"/>
</dbReference>